<dbReference type="InterPro" id="IPR000515">
    <property type="entry name" value="MetI-like"/>
</dbReference>
<evidence type="ECO:0000259" key="11">
    <source>
        <dbReference type="PROSITE" id="PS50928"/>
    </source>
</evidence>
<dbReference type="NCBIfam" id="TIGR02141">
    <property type="entry name" value="modB_ABC"/>
    <property type="match status" value="1"/>
</dbReference>
<comment type="caution">
    <text evidence="12">The sequence shown here is derived from an EMBL/GenBank/DDBJ whole genome shotgun (WGS) entry which is preliminary data.</text>
</comment>
<evidence type="ECO:0000313" key="12">
    <source>
        <dbReference type="EMBL" id="MFC3882192.1"/>
    </source>
</evidence>
<protein>
    <recommendedName>
        <fullName evidence="10">Molybdenum transport system permease</fullName>
    </recommendedName>
</protein>
<dbReference type="EMBL" id="JBHRZT010000007">
    <property type="protein sequence ID" value="MFC3882192.1"/>
    <property type="molecule type" value="Genomic_DNA"/>
</dbReference>
<comment type="similarity">
    <text evidence="2 10">Belongs to the binding-protein-dependent transport system permease family. CysTW subfamily.</text>
</comment>
<feature type="domain" description="ABC transmembrane type-1" evidence="11">
    <location>
        <begin position="9"/>
        <end position="215"/>
    </location>
</feature>
<evidence type="ECO:0000256" key="6">
    <source>
        <dbReference type="ARBA" id="ARBA00022692"/>
    </source>
</evidence>
<evidence type="ECO:0000256" key="3">
    <source>
        <dbReference type="ARBA" id="ARBA00022448"/>
    </source>
</evidence>
<evidence type="ECO:0000256" key="4">
    <source>
        <dbReference type="ARBA" id="ARBA00022475"/>
    </source>
</evidence>
<organism evidence="12 13">
    <name type="scientific">Bacillus songklensis</name>
    <dbReference type="NCBI Taxonomy" id="1069116"/>
    <lineage>
        <taxon>Bacteria</taxon>
        <taxon>Bacillati</taxon>
        <taxon>Bacillota</taxon>
        <taxon>Bacilli</taxon>
        <taxon>Bacillales</taxon>
        <taxon>Bacillaceae</taxon>
        <taxon>Bacillus</taxon>
    </lineage>
</organism>
<gene>
    <name evidence="12" type="primary">modB</name>
    <name evidence="12" type="ORF">ACFOU2_01085</name>
</gene>
<comment type="function">
    <text evidence="10">Part of the binding-protein-dependent transport system for molybdenum; probably responsible for the translocation of the substrate across the membrane.</text>
</comment>
<evidence type="ECO:0000256" key="2">
    <source>
        <dbReference type="ARBA" id="ARBA00007069"/>
    </source>
</evidence>
<keyword evidence="7 9" id="KW-1133">Transmembrane helix</keyword>
<dbReference type="PANTHER" id="PTHR30183:SF3">
    <property type="entry name" value="MOLYBDENUM TRANSPORT SYSTEM PERMEASE PROTEIN MODB"/>
    <property type="match status" value="1"/>
</dbReference>
<sequence length="216" mass="23895">MMQDFWSPVFLSIKVSVMAVIFTAICGTLAGKWMSGKSFKGKIALETILMIPLVLPPTVVGLMLIVVFGSQSFIGKMFGAFQQSVMFTWWAAVISSIVVAFPLMFQSARQAFLSVDRDITNAARVDGAGEWKVFWMVEIPLAIRQLASGVVLSFTRGFGEFGATLMFAGNIPGKTQTVPVAIYVAYETGDMQKLWLWVAVSIIISFFFLWMSSRLK</sequence>
<keyword evidence="5 10" id="KW-0500">Molybdenum</keyword>
<keyword evidence="8 9" id="KW-0472">Membrane</keyword>
<dbReference type="InterPro" id="IPR035906">
    <property type="entry name" value="MetI-like_sf"/>
</dbReference>
<proteinExistence type="inferred from homology"/>
<name>A0ABV8AZ33_9BACI</name>
<keyword evidence="3 9" id="KW-0813">Transport</keyword>
<feature type="transmembrane region" description="Helical" evidence="9">
    <location>
        <begin position="6"/>
        <end position="31"/>
    </location>
</feature>
<keyword evidence="4 10" id="KW-1003">Cell membrane</keyword>
<evidence type="ECO:0000313" key="13">
    <source>
        <dbReference type="Proteomes" id="UP001595752"/>
    </source>
</evidence>
<evidence type="ECO:0000256" key="7">
    <source>
        <dbReference type="ARBA" id="ARBA00022989"/>
    </source>
</evidence>
<dbReference type="PANTHER" id="PTHR30183">
    <property type="entry name" value="MOLYBDENUM TRANSPORT SYSTEM PERMEASE PROTEIN MODB"/>
    <property type="match status" value="1"/>
</dbReference>
<evidence type="ECO:0000256" key="10">
    <source>
        <dbReference type="RuleBase" id="RU365097"/>
    </source>
</evidence>
<dbReference type="PROSITE" id="PS50928">
    <property type="entry name" value="ABC_TM1"/>
    <property type="match status" value="1"/>
</dbReference>
<dbReference type="SUPFAM" id="SSF161098">
    <property type="entry name" value="MetI-like"/>
    <property type="match status" value="1"/>
</dbReference>
<evidence type="ECO:0000256" key="1">
    <source>
        <dbReference type="ARBA" id="ARBA00004651"/>
    </source>
</evidence>
<comment type="caution">
    <text evidence="10">Lacks conserved residue(s) required for the propagation of feature annotation.</text>
</comment>
<accession>A0ABV8AZ33</accession>
<feature type="transmembrane region" description="Helical" evidence="9">
    <location>
        <begin position="87"/>
        <end position="105"/>
    </location>
</feature>
<dbReference type="Proteomes" id="UP001595752">
    <property type="component" value="Unassembled WGS sequence"/>
</dbReference>
<dbReference type="RefSeq" id="WP_377911703.1">
    <property type="nucleotide sequence ID" value="NZ_JBHRZT010000007.1"/>
</dbReference>
<feature type="transmembrane region" description="Helical" evidence="9">
    <location>
        <begin position="194"/>
        <end position="213"/>
    </location>
</feature>
<reference evidence="13" key="1">
    <citation type="journal article" date="2019" name="Int. J. Syst. Evol. Microbiol.">
        <title>The Global Catalogue of Microorganisms (GCM) 10K type strain sequencing project: providing services to taxonomists for standard genome sequencing and annotation.</title>
        <authorList>
            <consortium name="The Broad Institute Genomics Platform"/>
            <consortium name="The Broad Institute Genome Sequencing Center for Infectious Disease"/>
            <person name="Wu L."/>
            <person name="Ma J."/>
        </authorList>
    </citation>
    <scope>NUCLEOTIDE SEQUENCE [LARGE SCALE GENOMIC DNA]</scope>
    <source>
        <strain evidence="13">CCUG 61889</strain>
    </source>
</reference>
<keyword evidence="6 9" id="KW-0812">Transmembrane</keyword>
<feature type="transmembrane region" description="Helical" evidence="9">
    <location>
        <begin position="43"/>
        <end position="67"/>
    </location>
</feature>
<evidence type="ECO:0000256" key="5">
    <source>
        <dbReference type="ARBA" id="ARBA00022505"/>
    </source>
</evidence>
<dbReference type="CDD" id="cd06261">
    <property type="entry name" value="TM_PBP2"/>
    <property type="match status" value="1"/>
</dbReference>
<comment type="subcellular location">
    <subcellularLocation>
        <location evidence="1 9">Cell membrane</location>
        <topology evidence="1 9">Multi-pass membrane protein</topology>
    </subcellularLocation>
</comment>
<evidence type="ECO:0000256" key="8">
    <source>
        <dbReference type="ARBA" id="ARBA00023136"/>
    </source>
</evidence>
<dbReference type="Gene3D" id="1.10.3720.10">
    <property type="entry name" value="MetI-like"/>
    <property type="match status" value="1"/>
</dbReference>
<dbReference type="Pfam" id="PF00528">
    <property type="entry name" value="BPD_transp_1"/>
    <property type="match status" value="1"/>
</dbReference>
<evidence type="ECO:0000256" key="9">
    <source>
        <dbReference type="RuleBase" id="RU363032"/>
    </source>
</evidence>
<dbReference type="InterPro" id="IPR011867">
    <property type="entry name" value="ModB_ABC"/>
</dbReference>
<keyword evidence="13" id="KW-1185">Reference proteome</keyword>